<gene>
    <name evidence="2" type="ORF">DAEQUDRAFT_140896</name>
</gene>
<name>A0A165RUJ1_9APHY</name>
<keyword evidence="1" id="KW-0812">Transmembrane</keyword>
<protein>
    <submittedName>
        <fullName evidence="2">Uncharacterized protein</fullName>
    </submittedName>
</protein>
<evidence type="ECO:0000313" key="3">
    <source>
        <dbReference type="Proteomes" id="UP000076727"/>
    </source>
</evidence>
<keyword evidence="1" id="KW-1133">Transmembrane helix</keyword>
<keyword evidence="3" id="KW-1185">Reference proteome</keyword>
<organism evidence="2 3">
    <name type="scientific">Daedalea quercina L-15889</name>
    <dbReference type="NCBI Taxonomy" id="1314783"/>
    <lineage>
        <taxon>Eukaryota</taxon>
        <taxon>Fungi</taxon>
        <taxon>Dikarya</taxon>
        <taxon>Basidiomycota</taxon>
        <taxon>Agaricomycotina</taxon>
        <taxon>Agaricomycetes</taxon>
        <taxon>Polyporales</taxon>
        <taxon>Fomitopsis</taxon>
    </lineage>
</organism>
<dbReference type="EMBL" id="KV429047">
    <property type="protein sequence ID" value="KZT71174.1"/>
    <property type="molecule type" value="Genomic_DNA"/>
</dbReference>
<proteinExistence type="predicted"/>
<dbReference type="AlphaFoldDB" id="A0A165RUJ1"/>
<accession>A0A165RUJ1</accession>
<feature type="transmembrane region" description="Helical" evidence="1">
    <location>
        <begin position="21"/>
        <end position="44"/>
    </location>
</feature>
<reference evidence="2 3" key="1">
    <citation type="journal article" date="2016" name="Mol. Biol. Evol.">
        <title>Comparative Genomics of Early-Diverging Mushroom-Forming Fungi Provides Insights into the Origins of Lignocellulose Decay Capabilities.</title>
        <authorList>
            <person name="Nagy L.G."/>
            <person name="Riley R."/>
            <person name="Tritt A."/>
            <person name="Adam C."/>
            <person name="Daum C."/>
            <person name="Floudas D."/>
            <person name="Sun H."/>
            <person name="Yadav J.S."/>
            <person name="Pangilinan J."/>
            <person name="Larsson K.H."/>
            <person name="Matsuura K."/>
            <person name="Barry K."/>
            <person name="Labutti K."/>
            <person name="Kuo R."/>
            <person name="Ohm R.A."/>
            <person name="Bhattacharya S.S."/>
            <person name="Shirouzu T."/>
            <person name="Yoshinaga Y."/>
            <person name="Martin F.M."/>
            <person name="Grigoriev I.V."/>
            <person name="Hibbett D.S."/>
        </authorList>
    </citation>
    <scope>NUCLEOTIDE SEQUENCE [LARGE SCALE GENOMIC DNA]</scope>
    <source>
        <strain evidence="2 3">L-15889</strain>
    </source>
</reference>
<sequence length="157" mass="17299">MSTHICFRMLHRSLTRWTYCADILILNVGVGVLTFGMGCTAVTASSAVRLTSWHRDPSSSYNAPREIARTSCTSVVRLEAGAVRSVEVSVQLLTGCGDVASELALVDNVDSWCFHALHSLVLTRSHRSEGNRIQRGAPEPIRSVLLQYLQFHQDIDA</sequence>
<evidence type="ECO:0000256" key="1">
    <source>
        <dbReference type="SAM" id="Phobius"/>
    </source>
</evidence>
<keyword evidence="1" id="KW-0472">Membrane</keyword>
<dbReference type="Proteomes" id="UP000076727">
    <property type="component" value="Unassembled WGS sequence"/>
</dbReference>
<evidence type="ECO:0000313" key="2">
    <source>
        <dbReference type="EMBL" id="KZT71174.1"/>
    </source>
</evidence>